<dbReference type="PATRIC" id="fig|471514.4.peg.3619"/>
<proteinExistence type="predicted"/>
<dbReference type="EMBL" id="LJCO01000033">
    <property type="protein sequence ID" value="KPV44356.1"/>
    <property type="molecule type" value="Genomic_DNA"/>
</dbReference>
<organism evidence="1 2">
    <name type="scientific">Alicyclobacillus ferrooxydans</name>
    <dbReference type="NCBI Taxonomy" id="471514"/>
    <lineage>
        <taxon>Bacteria</taxon>
        <taxon>Bacillati</taxon>
        <taxon>Bacillota</taxon>
        <taxon>Bacilli</taxon>
        <taxon>Bacillales</taxon>
        <taxon>Alicyclobacillaceae</taxon>
        <taxon>Alicyclobacillus</taxon>
    </lineage>
</organism>
<keyword evidence="2" id="KW-1185">Reference proteome</keyword>
<sequence>MRDHFQVDKHELEHKNLHMIVQPVQFGVLKTPSIEYVCFSEQQRETILQQELQWILDHRS</sequence>
<evidence type="ECO:0000313" key="1">
    <source>
        <dbReference type="EMBL" id="KPV44356.1"/>
    </source>
</evidence>
<gene>
    <name evidence="1" type="ORF">AN477_06900</name>
</gene>
<dbReference type="AlphaFoldDB" id="A0A0P9EM02"/>
<reference evidence="1 2" key="1">
    <citation type="submission" date="2015-09" db="EMBL/GenBank/DDBJ databases">
        <title>Draft genome sequence of Alicyclobacillus ferrooxydans DSM 22381.</title>
        <authorList>
            <person name="Hemp J."/>
        </authorList>
    </citation>
    <scope>NUCLEOTIDE SEQUENCE [LARGE SCALE GENOMIC DNA]</scope>
    <source>
        <strain evidence="1 2">TC-34</strain>
    </source>
</reference>
<accession>A0A0P9EM02</accession>
<evidence type="ECO:0000313" key="2">
    <source>
        <dbReference type="Proteomes" id="UP000050482"/>
    </source>
</evidence>
<protein>
    <submittedName>
        <fullName evidence="1">Uncharacterized protein</fullName>
    </submittedName>
</protein>
<dbReference type="RefSeq" id="WP_054968439.1">
    <property type="nucleotide sequence ID" value="NZ_LJCO01000033.1"/>
</dbReference>
<dbReference type="Proteomes" id="UP000050482">
    <property type="component" value="Unassembled WGS sequence"/>
</dbReference>
<name>A0A0P9EM02_9BACL</name>
<comment type="caution">
    <text evidence="1">The sequence shown here is derived from an EMBL/GenBank/DDBJ whole genome shotgun (WGS) entry which is preliminary data.</text>
</comment>